<name>A0A067YIV8_9CAUD</name>
<evidence type="ECO:0000313" key="3">
    <source>
        <dbReference type="Proteomes" id="UP000027482"/>
    </source>
</evidence>
<accession>A0A067YIV8</accession>
<protein>
    <submittedName>
        <fullName evidence="2">Tail protein</fullName>
    </submittedName>
</protein>
<dbReference type="InterPro" id="IPR033767">
    <property type="entry name" value="Tail_Gp11"/>
</dbReference>
<dbReference type="RefSeq" id="YP_009783893.1">
    <property type="nucleotide sequence ID" value="NC_047737.1"/>
</dbReference>
<organism evidence="2 3">
    <name type="scientific">Vibrio phage AS51</name>
    <dbReference type="NCBI Taxonomy" id="1434127"/>
    <lineage>
        <taxon>Viruses</taxon>
        <taxon>Duplodnaviria</taxon>
        <taxon>Heunggongvirae</taxon>
        <taxon>Uroviricota</taxon>
        <taxon>Caudoviricetes</taxon>
        <taxon>Autographivirales</taxon>
        <taxon>Autosignataviridae</taxon>
        <taxon>Colwellvirinae</taxon>
        <taxon>Kaohsiungvirus</taxon>
        <taxon>Kaohsiungvirus AS51</taxon>
    </lineage>
</organism>
<reference evidence="2 3" key="1">
    <citation type="journal article" date="2014" name="BMC Genomics">
        <title>Genome sequences characterizing five mutations in RNA polymerase and major capsid of phages [greek small letter phi]A318 and [greek small letter phi]As51 of Vibrio alginolyticus with different burst efficiencies.</title>
        <authorList>
            <person name="Liu W."/>
            <person name="Lin Y.R."/>
            <person name="Lu M.W."/>
            <person name="Sung P.J."/>
            <person name="Wang W.H."/>
            <person name="Lin C.S."/>
        </authorList>
    </citation>
    <scope>NUCLEOTIDE SEQUENCE [LARGE SCALE GENOMIC DNA]</scope>
    <source>
        <strain evidence="2">AS51</strain>
    </source>
</reference>
<dbReference type="KEGG" id="vg:54973877"/>
<dbReference type="Proteomes" id="UP000027482">
    <property type="component" value="Segment"/>
</dbReference>
<dbReference type="Pfam" id="PF17212">
    <property type="entry name" value="Tube"/>
    <property type="match status" value="1"/>
</dbReference>
<evidence type="ECO:0000256" key="1">
    <source>
        <dbReference type="SAM" id="MobiDB-lite"/>
    </source>
</evidence>
<sequence length="225" mass="25681">MSHSVRLRSYMDINLVFGIDTKIDAINAVLDSIGSVGINSEEEIDWNIDASDADKMLDRYSQVIQHNRGKGWWFNKEEFHKLDPDPVNGYVVVPQNTLVCLVKEQRGRKLPVNLRGNKLFDAKSYGYDMRNLTDTDGKLHCELVVNLPFDTLPTTAKQAITDTASFWFQNNKEGDPNKMRNLEQSAKDSMISLQSEDARQRRSNMFDNPSARNTVYRAGGYNNVR</sequence>
<proteinExistence type="predicted"/>
<dbReference type="EMBL" id="KF800937">
    <property type="protein sequence ID" value="AHC94069.1"/>
    <property type="molecule type" value="Genomic_DNA"/>
</dbReference>
<evidence type="ECO:0000313" key="2">
    <source>
        <dbReference type="EMBL" id="AHC94069.1"/>
    </source>
</evidence>
<feature type="region of interest" description="Disordered" evidence="1">
    <location>
        <begin position="188"/>
        <end position="225"/>
    </location>
</feature>
<feature type="compositionally biased region" description="Polar residues" evidence="1">
    <location>
        <begin position="203"/>
        <end position="213"/>
    </location>
</feature>
<dbReference type="GeneID" id="54973877"/>